<comment type="caution">
    <text evidence="1">The sequence shown here is derived from an EMBL/GenBank/DDBJ whole genome shotgun (WGS) entry which is preliminary data.</text>
</comment>
<name>U1RDT9_9ACTO</name>
<evidence type="ECO:0000313" key="1">
    <source>
        <dbReference type="EMBL" id="ERH17813.1"/>
    </source>
</evidence>
<dbReference type="AlphaFoldDB" id="U1RDT9"/>
<dbReference type="HOGENOM" id="CLU_3246032_0_0_11"/>
<accession>U1RDT9</accession>
<dbReference type="Proteomes" id="UP000016498">
    <property type="component" value="Unassembled WGS sequence"/>
</dbReference>
<reference evidence="1 2" key="1">
    <citation type="submission" date="2013-06" db="EMBL/GenBank/DDBJ databases">
        <authorList>
            <person name="Weinstock G."/>
            <person name="Sodergren E."/>
            <person name="Lobos E.A."/>
            <person name="Fulton L."/>
            <person name="Fulton R."/>
            <person name="Courtney L."/>
            <person name="Fronick C."/>
            <person name="O'Laughlin M."/>
            <person name="Godfrey J."/>
            <person name="Wilson R.M."/>
            <person name="Miner T."/>
            <person name="Farmer C."/>
            <person name="Delehaunty K."/>
            <person name="Cordes M."/>
            <person name="Minx P."/>
            <person name="Tomlinson C."/>
            <person name="Chen J."/>
            <person name="Wollam A."/>
            <person name="Pepin K.H."/>
            <person name="Bhonagiri V."/>
            <person name="Zhang X."/>
            <person name="Warren W."/>
            <person name="Mitreva M."/>
            <person name="Mardis E.R."/>
            <person name="Wilson R.K."/>
        </authorList>
    </citation>
    <scope>NUCLEOTIDE SEQUENCE [LARGE SCALE GENOMIC DNA]</scope>
    <source>
        <strain evidence="1 2">F0510</strain>
    </source>
</reference>
<gene>
    <name evidence="1" type="ORF">HMPREF1549_02341</name>
</gene>
<dbReference type="EMBL" id="AWSD01000259">
    <property type="protein sequence ID" value="ERH17813.1"/>
    <property type="molecule type" value="Genomic_DNA"/>
</dbReference>
<protein>
    <submittedName>
        <fullName evidence="1">Uncharacterized protein</fullName>
    </submittedName>
</protein>
<proteinExistence type="predicted"/>
<evidence type="ECO:0000313" key="2">
    <source>
        <dbReference type="Proteomes" id="UP000016498"/>
    </source>
</evidence>
<sequence>MGASSGPCSLQGAGVSKSFRLRRHVCACRWLRAFEPPAECHP</sequence>
<organism evidence="1 2">
    <name type="scientific">Actinomyces johnsonii F0510</name>
    <dbReference type="NCBI Taxonomy" id="1227262"/>
    <lineage>
        <taxon>Bacteria</taxon>
        <taxon>Bacillati</taxon>
        <taxon>Actinomycetota</taxon>
        <taxon>Actinomycetes</taxon>
        <taxon>Actinomycetales</taxon>
        <taxon>Actinomycetaceae</taxon>
        <taxon>Actinomyces</taxon>
    </lineage>
</organism>